<dbReference type="PATRIC" id="fig|1461583.4.peg.649"/>
<sequence length="268" mass="28978">MRIISICPSNTELVAHLGLTEQLVGVDDFSDYPSRVKTLPQLGSDLAINMGRVKALAPDIVIASLSVPGMGRNVQALEAAGLPHLILNGQSLADIQADLAAVAAVCGVTARARVLNAQIDAKVAELKAIAATVSPLSVYWEWWPKPIFTPGGVNWLTEISELAGARNIFADRAEASLQQSWETVVARDPDKILMAWVGVAHDKMKPALIKKRPQAAQMTAVQQDAIHLLEEHLYCRPSLRLIEGAVRLGQLLHPTAYAHVTVPDWLTT</sequence>
<dbReference type="InterPro" id="IPR050902">
    <property type="entry name" value="ABC_Transporter_SBP"/>
</dbReference>
<keyword evidence="2" id="KW-0732">Signal</keyword>
<dbReference type="EMBL" id="LN483073">
    <property type="protein sequence ID" value="CEA00625.1"/>
    <property type="molecule type" value="Genomic_DNA"/>
</dbReference>
<name>A0A078M308_9BACL</name>
<protein>
    <submittedName>
        <fullName evidence="4">Vitamin B12-binding protein</fullName>
    </submittedName>
</protein>
<gene>
    <name evidence="4" type="primary">btuF_1</name>
    <name evidence="4" type="ORF">BN1050_00676</name>
</gene>
<evidence type="ECO:0000259" key="3">
    <source>
        <dbReference type="PROSITE" id="PS50983"/>
    </source>
</evidence>
<dbReference type="HOGENOM" id="CLU_038034_2_8_9"/>
<dbReference type="SUPFAM" id="SSF53807">
    <property type="entry name" value="Helical backbone' metal receptor"/>
    <property type="match status" value="1"/>
</dbReference>
<dbReference type="CDD" id="cd01144">
    <property type="entry name" value="BtuF"/>
    <property type="match status" value="1"/>
</dbReference>
<organism evidence="4">
    <name type="scientific">Metalysinibacillus saudimassiliensis</name>
    <dbReference type="NCBI Taxonomy" id="1461583"/>
    <lineage>
        <taxon>Bacteria</taxon>
        <taxon>Bacillati</taxon>
        <taxon>Bacillota</taxon>
        <taxon>Bacilli</taxon>
        <taxon>Bacillales</taxon>
        <taxon>Caryophanaceae</taxon>
        <taxon>Metalysinibacillus</taxon>
    </lineage>
</organism>
<comment type="similarity">
    <text evidence="1">Belongs to the bacterial solute-binding protein 8 family.</text>
</comment>
<dbReference type="GO" id="GO:0071281">
    <property type="term" value="P:cellular response to iron ion"/>
    <property type="evidence" value="ECO:0007669"/>
    <property type="project" value="TreeGrafter"/>
</dbReference>
<dbReference type="NCBIfam" id="NF038402">
    <property type="entry name" value="TroA_like"/>
    <property type="match status" value="1"/>
</dbReference>
<dbReference type="AlphaFoldDB" id="A0A078M308"/>
<dbReference type="PANTHER" id="PTHR30535:SF34">
    <property type="entry name" value="MOLYBDATE-BINDING PROTEIN MOLA"/>
    <property type="match status" value="1"/>
</dbReference>
<evidence type="ECO:0000256" key="1">
    <source>
        <dbReference type="ARBA" id="ARBA00008814"/>
    </source>
</evidence>
<proteinExistence type="inferred from homology"/>
<accession>A0A078M308</accession>
<evidence type="ECO:0000313" key="4">
    <source>
        <dbReference type="EMBL" id="CEA00625.1"/>
    </source>
</evidence>
<reference evidence="4" key="1">
    <citation type="submission" date="2014-07" db="EMBL/GenBank/DDBJ databases">
        <authorList>
            <person name="Urmite Genomes Urmite Genomes"/>
        </authorList>
    </citation>
    <scope>NUCLEOTIDE SEQUENCE</scope>
    <source>
        <strain evidence="4">13S34_air</strain>
    </source>
</reference>
<dbReference type="InterPro" id="IPR054828">
    <property type="entry name" value="Vit_B12_bind_prot"/>
</dbReference>
<dbReference type="PROSITE" id="PS50983">
    <property type="entry name" value="FE_B12_PBP"/>
    <property type="match status" value="1"/>
</dbReference>
<dbReference type="PANTHER" id="PTHR30535">
    <property type="entry name" value="VITAMIN B12-BINDING PROTEIN"/>
    <property type="match status" value="1"/>
</dbReference>
<feature type="domain" description="Fe/B12 periplasmic-binding" evidence="3">
    <location>
        <begin position="2"/>
        <end position="256"/>
    </location>
</feature>
<dbReference type="Gene3D" id="3.40.50.1980">
    <property type="entry name" value="Nitrogenase molybdenum iron protein domain"/>
    <property type="match status" value="2"/>
</dbReference>
<evidence type="ECO:0000256" key="2">
    <source>
        <dbReference type="ARBA" id="ARBA00022729"/>
    </source>
</evidence>
<dbReference type="InterPro" id="IPR002491">
    <property type="entry name" value="ABC_transptr_periplasmic_BD"/>
</dbReference>
<dbReference type="Pfam" id="PF01497">
    <property type="entry name" value="Peripla_BP_2"/>
    <property type="match status" value="1"/>
</dbReference>